<protein>
    <recommendedName>
        <fullName evidence="3">Lipoprotein</fullName>
    </recommendedName>
</protein>
<evidence type="ECO:0008006" key="3">
    <source>
        <dbReference type="Google" id="ProtNLM"/>
    </source>
</evidence>
<dbReference type="EMBL" id="CP031769">
    <property type="protein sequence ID" value="AXR06531.1"/>
    <property type="molecule type" value="Genomic_DNA"/>
</dbReference>
<dbReference type="RefSeq" id="WP_108567998.1">
    <property type="nucleotide sequence ID" value="NZ_CP031769.1"/>
</dbReference>
<name>A0A346NLX4_9ALTE</name>
<dbReference type="PROSITE" id="PS51257">
    <property type="entry name" value="PROKAR_LIPOPROTEIN"/>
    <property type="match status" value="1"/>
</dbReference>
<organism evidence="1 2">
    <name type="scientific">Salinimonas sediminis</name>
    <dbReference type="NCBI Taxonomy" id="2303538"/>
    <lineage>
        <taxon>Bacteria</taxon>
        <taxon>Pseudomonadati</taxon>
        <taxon>Pseudomonadota</taxon>
        <taxon>Gammaproteobacteria</taxon>
        <taxon>Alteromonadales</taxon>
        <taxon>Alteromonadaceae</taxon>
        <taxon>Alteromonas/Salinimonas group</taxon>
        <taxon>Salinimonas</taxon>
    </lineage>
</organism>
<gene>
    <name evidence="1" type="ORF">D0Y50_09235</name>
</gene>
<evidence type="ECO:0000313" key="1">
    <source>
        <dbReference type="EMBL" id="AXR06531.1"/>
    </source>
</evidence>
<dbReference type="PIRSF" id="PIRSF028200">
    <property type="entry name" value="UCP028200"/>
    <property type="match status" value="1"/>
</dbReference>
<sequence length="281" mass="33158">MKKYWLIIAVLLLSGCTSRLAYNNLDWLVYWYMDDYVELTDSQEVIFDKKLAKWIEWHRNEQLQLYSMQLKQLRQHVQNNTLNKQTIAQQLDQAQAHLITLRNKLAPELAQLATQLSDDQVIYLFAAISKDNREKQDSLNELKALSAQARYDQISEDIEEEFEERLGSLTDTQQALIREYARHFTSTRENWLAYRVAMQNEARKLFSGRADNPAFSQQLTQLLQNPDDYRSPEYLQQRQHNRQAYLELASRVADTMTTQQKDHVEELLSELLEDIEALQEP</sequence>
<accession>A0A346NLX4</accession>
<dbReference type="InterPro" id="IPR016875">
    <property type="entry name" value="UCP028200"/>
</dbReference>
<evidence type="ECO:0000313" key="2">
    <source>
        <dbReference type="Proteomes" id="UP000262073"/>
    </source>
</evidence>
<dbReference type="Pfam" id="PF19795">
    <property type="entry name" value="DUF6279"/>
    <property type="match status" value="1"/>
</dbReference>
<dbReference type="KEGG" id="salm:D0Y50_09235"/>
<dbReference type="OrthoDB" id="5767052at2"/>
<dbReference type="AlphaFoldDB" id="A0A346NLX4"/>
<keyword evidence="2" id="KW-1185">Reference proteome</keyword>
<dbReference type="Proteomes" id="UP000262073">
    <property type="component" value="Chromosome"/>
</dbReference>
<reference evidence="1 2" key="1">
    <citation type="submission" date="2018-08" db="EMBL/GenBank/DDBJ databases">
        <title>Salinimonas sediminis sp. nov., a piezophilic bacterium isolated from a deep-sea sediment sample from the New Britain Trench.</title>
        <authorList>
            <person name="Cao J."/>
        </authorList>
    </citation>
    <scope>NUCLEOTIDE SEQUENCE [LARGE SCALE GENOMIC DNA]</scope>
    <source>
        <strain evidence="1 2">N102</strain>
    </source>
</reference>
<proteinExistence type="predicted"/>